<comment type="caution">
    <text evidence="1">The sequence shown here is derived from an EMBL/GenBank/DDBJ whole genome shotgun (WGS) entry which is preliminary data.</text>
</comment>
<name>A0ACB5TRL1_AMBMO</name>
<sequence>MSTANGKAPPSGGPSHQPSLVNAGTPTHSSSNVSGVPAPHARQQPQVQTPNQQQQPGKQAAPQAKPSSAPSTEKTALLASEKSAAPAAEKTEKVPAHVTHAEPSFPWEQVGTFVDAENPPPFNVLKAMNMDGANKIMTNYVVEKYYADLWWNCSLAVLTCIFSWVIARLGGGFFSLCFVLICASTVYRTEFRRFNRNLRDDMQRLSAIESLEEKTETMDC</sequence>
<accession>A0ACB5TRL1</accession>
<keyword evidence="2" id="KW-1185">Reference proteome</keyword>
<gene>
    <name evidence="1" type="ORF">Amon02_000931800</name>
</gene>
<protein>
    <submittedName>
        <fullName evidence="1">Unnamed protein product</fullName>
    </submittedName>
</protein>
<dbReference type="Proteomes" id="UP001165064">
    <property type="component" value="Unassembled WGS sequence"/>
</dbReference>
<organism evidence="1 2">
    <name type="scientific">Ambrosiozyma monospora</name>
    <name type="common">Yeast</name>
    <name type="synonym">Endomycopsis monosporus</name>
    <dbReference type="NCBI Taxonomy" id="43982"/>
    <lineage>
        <taxon>Eukaryota</taxon>
        <taxon>Fungi</taxon>
        <taxon>Dikarya</taxon>
        <taxon>Ascomycota</taxon>
        <taxon>Saccharomycotina</taxon>
        <taxon>Pichiomycetes</taxon>
        <taxon>Pichiales</taxon>
        <taxon>Pichiaceae</taxon>
        <taxon>Ambrosiozyma</taxon>
    </lineage>
</organism>
<proteinExistence type="predicted"/>
<evidence type="ECO:0000313" key="2">
    <source>
        <dbReference type="Proteomes" id="UP001165064"/>
    </source>
</evidence>
<dbReference type="EMBL" id="BSXS01008715">
    <property type="protein sequence ID" value="GME93423.1"/>
    <property type="molecule type" value="Genomic_DNA"/>
</dbReference>
<evidence type="ECO:0000313" key="1">
    <source>
        <dbReference type="EMBL" id="GME93423.1"/>
    </source>
</evidence>
<reference evidence="1" key="1">
    <citation type="submission" date="2023-04" db="EMBL/GenBank/DDBJ databases">
        <title>Ambrosiozyma monospora NBRC 10751.</title>
        <authorList>
            <person name="Ichikawa N."/>
            <person name="Sato H."/>
            <person name="Tonouchi N."/>
        </authorList>
    </citation>
    <scope>NUCLEOTIDE SEQUENCE</scope>
    <source>
        <strain evidence="1">NBRC 10751</strain>
    </source>
</reference>